<dbReference type="Proteomes" id="UP000195880">
    <property type="component" value="Plasmid pMDJK44.1"/>
</dbReference>
<protein>
    <recommendedName>
        <fullName evidence="3">CobQ/CobB/MinD/ParA nucleotide binding domain-containing protein</fullName>
    </recommendedName>
</protein>
<keyword evidence="2" id="KW-1185">Reference proteome</keyword>
<reference evidence="1 2" key="1">
    <citation type="submission" date="2017-10" db="EMBL/GenBank/DDBJ databases">
        <title>Streptomyces alboflavus Genome sequencing and assembly.</title>
        <authorList>
            <person name="Wang Y."/>
            <person name="Du B."/>
            <person name="Ding Y."/>
            <person name="Liu H."/>
            <person name="Hou Q."/>
            <person name="Liu K."/>
            <person name="Wang C."/>
            <person name="Yao L."/>
        </authorList>
    </citation>
    <scope>NUCLEOTIDE SEQUENCE [LARGE SCALE GENOMIC DNA]</scope>
    <source>
        <strain evidence="1 2">MDJK44</strain>
        <plasmid evidence="2">Plasmid pmdjk44.1</plasmid>
    </source>
</reference>
<dbReference type="AlphaFoldDB" id="A0A291W3R6"/>
<accession>A0A291W3R6</accession>
<proteinExistence type="predicted"/>
<dbReference type="KEGG" id="salf:SMD44_p10159"/>
<organism evidence="1 2">
    <name type="scientific">Streptomyces alboflavus</name>
    <dbReference type="NCBI Taxonomy" id="67267"/>
    <lineage>
        <taxon>Bacteria</taxon>
        <taxon>Bacillati</taxon>
        <taxon>Actinomycetota</taxon>
        <taxon>Actinomycetes</taxon>
        <taxon>Kitasatosporales</taxon>
        <taxon>Streptomycetaceae</taxon>
        <taxon>Streptomyces</taxon>
    </lineage>
</organism>
<dbReference type="EMBL" id="CP023976">
    <property type="protein sequence ID" value="ATM24658.1"/>
    <property type="molecule type" value="Genomic_DNA"/>
</dbReference>
<dbReference type="OrthoDB" id="3660677at2"/>
<evidence type="ECO:0000313" key="1">
    <source>
        <dbReference type="EMBL" id="ATM24658.1"/>
    </source>
</evidence>
<keyword evidence="1" id="KW-0614">Plasmid</keyword>
<dbReference type="Gene3D" id="3.40.50.300">
    <property type="entry name" value="P-loop containing nucleotide triphosphate hydrolases"/>
    <property type="match status" value="1"/>
</dbReference>
<evidence type="ECO:0008006" key="3">
    <source>
        <dbReference type="Google" id="ProtNLM"/>
    </source>
</evidence>
<geneLocation type="plasmid" evidence="2">
    <name>pmdjk44.1</name>
</geneLocation>
<dbReference type="RefSeq" id="WP_100112482.1">
    <property type="nucleotide sequence ID" value="NZ_CP023976.1"/>
</dbReference>
<sequence length="571" mass="62972">MSQNITCRRTRARRVYTGEPHTTALEAARRHGAVLPSAASSSQRDLEARLLAALVGEFGVHSPDALKGAFALRWVGPREDSLLLAVAEPHRDRVLRCILQAGPDGSRSAPSLRQDRSSRRPITLLWPDGGTLLLPPNHGPDLHRAHEDLTARPSNEPHRGAPAWMGTAEGRERASTVLRRIRLFANHATVDFRTALPDDEVLAGPHPELLARARRPRTIAIANSKGGHGCSSLATGVAQALAAQGHRVLYLLTAGAAHQPGPPMQRYTWPKEDPGLAAVAQEPDQHVRFLPDLGYSFVRCSAPSADRPTTARQLALLLRHPAVDRAFSHVVIDASPSGMPEAAAGTADVTLVPWRQVPRPPGPDIIEVHLSPLGEAWGWLESAYRDSEPRVLDDYLVRAERLEAFTRERGPQDTDDRLKDMPERRLFLHDIDEAGHQKWGGLWEAARDGWIAHLLREHSARWDEAAGTRVRRTLSDGEWKEALERTVARAAAEVLEYLPISTGRRRPWLVPTTRMPADQLHKIRQGGSAQGLRLTSTVLPLTSHDAPPAARARWEEAARELTKEACIQLPQ</sequence>
<dbReference type="SUPFAM" id="SSF52540">
    <property type="entry name" value="P-loop containing nucleoside triphosphate hydrolases"/>
    <property type="match status" value="1"/>
</dbReference>
<name>A0A291W3R6_9ACTN</name>
<dbReference type="InterPro" id="IPR027417">
    <property type="entry name" value="P-loop_NTPase"/>
</dbReference>
<gene>
    <name evidence="1" type="ORF">SMD44_p10159</name>
</gene>
<evidence type="ECO:0000313" key="2">
    <source>
        <dbReference type="Proteomes" id="UP000195880"/>
    </source>
</evidence>